<feature type="region of interest" description="Disordered" evidence="1">
    <location>
        <begin position="28"/>
        <end position="75"/>
    </location>
</feature>
<dbReference type="EMBL" id="KZ155785">
    <property type="protein sequence ID" value="OUS45853.1"/>
    <property type="molecule type" value="Genomic_DNA"/>
</dbReference>
<evidence type="ECO:0000313" key="2">
    <source>
        <dbReference type="EMBL" id="OUS45853.1"/>
    </source>
</evidence>
<protein>
    <submittedName>
        <fullName evidence="2">Uncharacterized protein</fullName>
    </submittedName>
</protein>
<proteinExistence type="predicted"/>
<dbReference type="Proteomes" id="UP000195557">
    <property type="component" value="Unassembled WGS sequence"/>
</dbReference>
<organism evidence="2">
    <name type="scientific">Ostreococcus tauri</name>
    <name type="common">Marine green alga</name>
    <dbReference type="NCBI Taxonomy" id="70448"/>
    <lineage>
        <taxon>Eukaryota</taxon>
        <taxon>Viridiplantae</taxon>
        <taxon>Chlorophyta</taxon>
        <taxon>Mamiellophyceae</taxon>
        <taxon>Mamiellales</taxon>
        <taxon>Bathycoccaceae</taxon>
        <taxon>Ostreococcus</taxon>
    </lineage>
</organism>
<name>A0A1Y5ICR3_OSTTA</name>
<evidence type="ECO:0000256" key="1">
    <source>
        <dbReference type="SAM" id="MobiDB-lite"/>
    </source>
</evidence>
<reference evidence="2" key="1">
    <citation type="submission" date="2017-04" db="EMBL/GenBank/DDBJ databases">
        <title>Population genomics of picophytoplankton unveils novel chromosome hypervariability.</title>
        <authorList>
            <consortium name="DOE Joint Genome Institute"/>
            <person name="Blanc-Mathieu R."/>
            <person name="Krasovec M."/>
            <person name="Hebrard M."/>
            <person name="Yau S."/>
            <person name="Desgranges E."/>
            <person name="Martin J."/>
            <person name="Schackwitz W."/>
            <person name="Kuo A."/>
            <person name="Salin G."/>
            <person name="Donnadieu C."/>
            <person name="Desdevises Y."/>
            <person name="Sanchez-Ferandin S."/>
            <person name="Moreau H."/>
            <person name="Rivals E."/>
            <person name="Grigoriev I.V."/>
            <person name="Grimsley N."/>
            <person name="Eyre-Walker A."/>
            <person name="Piganeau G."/>
        </authorList>
    </citation>
    <scope>NUCLEOTIDE SEQUENCE [LARGE SCALE GENOMIC DNA]</scope>
    <source>
        <strain evidence="2">RCC 1115</strain>
    </source>
</reference>
<sequence length="106" mass="11257">MHTTSPPTCLACFRSARNLRMIAISLSPRSRTSPTCTTTASPPTHFPDSSMTPASSSARTAARKSPCKSPTATKRRPLSAKRVITPLASLWSPLGALCFFCFDGAA</sequence>
<dbReference type="AlphaFoldDB" id="A0A1Y5ICR3"/>
<feature type="compositionally biased region" description="Low complexity" evidence="1">
    <location>
        <begin position="28"/>
        <end position="60"/>
    </location>
</feature>
<gene>
    <name evidence="2" type="ORF">BE221DRAFT_205984</name>
</gene>
<accession>A0A1Y5ICR3</accession>